<evidence type="ECO:0000313" key="2">
    <source>
        <dbReference type="EMBL" id="TDK67649.1"/>
    </source>
</evidence>
<dbReference type="Gene3D" id="2.40.50.180">
    <property type="entry name" value="CheA-289, Domain 4"/>
    <property type="match status" value="1"/>
</dbReference>
<dbReference type="OrthoDB" id="5298045at2"/>
<evidence type="ECO:0000259" key="1">
    <source>
        <dbReference type="PROSITE" id="PS50851"/>
    </source>
</evidence>
<dbReference type="PROSITE" id="PS50851">
    <property type="entry name" value="CHEW"/>
    <property type="match status" value="1"/>
</dbReference>
<reference evidence="2 3" key="1">
    <citation type="submission" date="2019-03" db="EMBL/GenBank/DDBJ databases">
        <title>Sapientia aquatica gen. nov., sp. nov., isolated from a crater lake.</title>
        <authorList>
            <person name="Felfoldi T."/>
            <person name="Szabo A."/>
            <person name="Toth E."/>
            <person name="Schumann P."/>
            <person name="Keki Z."/>
            <person name="Marialigeti K."/>
            <person name="Mathe I."/>
        </authorList>
    </citation>
    <scope>NUCLEOTIDE SEQUENCE [LARGE SCALE GENOMIC DNA]</scope>
    <source>
        <strain evidence="2 3">SA-152</strain>
    </source>
</reference>
<evidence type="ECO:0000313" key="3">
    <source>
        <dbReference type="Proteomes" id="UP000294829"/>
    </source>
</evidence>
<organism evidence="2 3">
    <name type="scientific">Sapientia aquatica</name>
    <dbReference type="NCBI Taxonomy" id="1549640"/>
    <lineage>
        <taxon>Bacteria</taxon>
        <taxon>Pseudomonadati</taxon>
        <taxon>Pseudomonadota</taxon>
        <taxon>Betaproteobacteria</taxon>
        <taxon>Burkholderiales</taxon>
        <taxon>Oxalobacteraceae</taxon>
        <taxon>Sapientia</taxon>
    </lineage>
</organism>
<dbReference type="PANTHER" id="PTHR22617">
    <property type="entry name" value="CHEMOTAXIS SENSOR HISTIDINE KINASE-RELATED"/>
    <property type="match status" value="1"/>
</dbReference>
<protein>
    <submittedName>
        <fullName evidence="2">Chemotaxis protein CheW</fullName>
    </submittedName>
</protein>
<dbReference type="InterPro" id="IPR002545">
    <property type="entry name" value="CheW-lke_dom"/>
</dbReference>
<gene>
    <name evidence="2" type="ORF">E2I14_05325</name>
</gene>
<dbReference type="GO" id="GO:0006935">
    <property type="term" value="P:chemotaxis"/>
    <property type="evidence" value="ECO:0007669"/>
    <property type="project" value="InterPro"/>
</dbReference>
<dbReference type="InterPro" id="IPR036061">
    <property type="entry name" value="CheW-like_dom_sf"/>
</dbReference>
<dbReference type="Pfam" id="PF01584">
    <property type="entry name" value="CheW"/>
    <property type="match status" value="1"/>
</dbReference>
<keyword evidence="3" id="KW-1185">Reference proteome</keyword>
<dbReference type="GO" id="GO:0005829">
    <property type="term" value="C:cytosol"/>
    <property type="evidence" value="ECO:0007669"/>
    <property type="project" value="TreeGrafter"/>
</dbReference>
<dbReference type="AlphaFoldDB" id="A0A4R5W4F4"/>
<sequence length="154" mass="16839">MQAARSSEAASANQLGVMIGQTRYLLNLREAGEIVSVGHITPVPLTRDWYLGLLNIRGNLIGVIDIQRFQGHPLVEINSDCRVIAFSTGLAFNAGLLVTKVLGLRNVAEMTAQQIGTDENGWMQQSYVDGNAQTWFELNLSNLIQDGSFLHIGL</sequence>
<dbReference type="InterPro" id="IPR039315">
    <property type="entry name" value="CheW"/>
</dbReference>
<proteinExistence type="predicted"/>
<dbReference type="SUPFAM" id="SSF50341">
    <property type="entry name" value="CheW-like"/>
    <property type="match status" value="1"/>
</dbReference>
<dbReference type="GO" id="GO:0007165">
    <property type="term" value="P:signal transduction"/>
    <property type="evidence" value="ECO:0007669"/>
    <property type="project" value="InterPro"/>
</dbReference>
<dbReference type="Proteomes" id="UP000294829">
    <property type="component" value="Unassembled WGS sequence"/>
</dbReference>
<accession>A0A4R5W4F4</accession>
<dbReference type="PANTHER" id="PTHR22617:SF43">
    <property type="entry name" value="PROTEIN PILI"/>
    <property type="match status" value="1"/>
</dbReference>
<feature type="domain" description="CheW-like" evidence="1">
    <location>
        <begin position="11"/>
        <end position="149"/>
    </location>
</feature>
<dbReference type="SMART" id="SM00260">
    <property type="entry name" value="CheW"/>
    <property type="match status" value="1"/>
</dbReference>
<comment type="caution">
    <text evidence="2">The sequence shown here is derived from an EMBL/GenBank/DDBJ whole genome shotgun (WGS) entry which is preliminary data.</text>
</comment>
<name>A0A4R5W4F4_9BURK</name>
<dbReference type="EMBL" id="SMYL01000002">
    <property type="protein sequence ID" value="TDK67649.1"/>
    <property type="molecule type" value="Genomic_DNA"/>
</dbReference>